<dbReference type="InterPro" id="IPR050476">
    <property type="entry name" value="Insect_CytP450_Detox"/>
</dbReference>
<dbReference type="FunFam" id="1.10.630.10:FF:000182">
    <property type="entry name" value="Cytochrome P450 3A4"/>
    <property type="match status" value="1"/>
</dbReference>
<feature type="compositionally biased region" description="Basic and acidic residues" evidence="9">
    <location>
        <begin position="682"/>
        <end position="696"/>
    </location>
</feature>
<proteinExistence type="inferred from homology"/>
<dbReference type="GO" id="GO:0020037">
    <property type="term" value="F:heme binding"/>
    <property type="evidence" value="ECO:0007669"/>
    <property type="project" value="InterPro"/>
</dbReference>
<evidence type="ECO:0000313" key="10">
    <source>
        <dbReference type="Proteomes" id="UP000887578"/>
    </source>
</evidence>
<dbReference type="CDD" id="cd19941">
    <property type="entry name" value="TIL"/>
    <property type="match status" value="1"/>
</dbReference>
<evidence type="ECO:0000256" key="8">
    <source>
        <dbReference type="PIRSR" id="PIRSR602401-1"/>
    </source>
</evidence>
<dbReference type="Proteomes" id="UP000887578">
    <property type="component" value="Unplaced"/>
</dbReference>
<evidence type="ECO:0000313" key="11">
    <source>
        <dbReference type="WBParaSite" id="PDA_v2.g7935.t1"/>
    </source>
</evidence>
<dbReference type="PROSITE" id="PS00086">
    <property type="entry name" value="CYTOCHROME_P450"/>
    <property type="match status" value="1"/>
</dbReference>
<evidence type="ECO:0000256" key="3">
    <source>
        <dbReference type="ARBA" id="ARBA00022617"/>
    </source>
</evidence>
<evidence type="ECO:0000256" key="2">
    <source>
        <dbReference type="ARBA" id="ARBA00010617"/>
    </source>
</evidence>
<dbReference type="Pfam" id="PF00067">
    <property type="entry name" value="p450"/>
    <property type="match status" value="1"/>
</dbReference>
<accession>A0A914R8L5</accession>
<keyword evidence="10" id="KW-1185">Reference proteome</keyword>
<dbReference type="SUPFAM" id="SSF48264">
    <property type="entry name" value="Cytochrome P450"/>
    <property type="match status" value="1"/>
</dbReference>
<evidence type="ECO:0000256" key="7">
    <source>
        <dbReference type="ARBA" id="ARBA00023033"/>
    </source>
</evidence>
<dbReference type="GO" id="GO:0016705">
    <property type="term" value="F:oxidoreductase activity, acting on paired donors, with incorporation or reduction of molecular oxygen"/>
    <property type="evidence" value="ECO:0007669"/>
    <property type="project" value="InterPro"/>
</dbReference>
<dbReference type="InterPro" id="IPR002401">
    <property type="entry name" value="Cyt_P450_E_grp-I"/>
</dbReference>
<feature type="compositionally biased region" description="Basic and acidic residues" evidence="9">
    <location>
        <begin position="729"/>
        <end position="743"/>
    </location>
</feature>
<evidence type="ECO:0000256" key="5">
    <source>
        <dbReference type="ARBA" id="ARBA00023002"/>
    </source>
</evidence>
<feature type="region of interest" description="Disordered" evidence="9">
    <location>
        <begin position="594"/>
        <end position="770"/>
    </location>
</feature>
<dbReference type="GO" id="GO:0005506">
    <property type="term" value="F:iron ion binding"/>
    <property type="evidence" value="ECO:0007669"/>
    <property type="project" value="InterPro"/>
</dbReference>
<feature type="compositionally biased region" description="Basic residues" evidence="9">
    <location>
        <begin position="704"/>
        <end position="713"/>
    </location>
</feature>
<dbReference type="PRINTS" id="PR00385">
    <property type="entry name" value="P450"/>
</dbReference>
<comment type="cofactor">
    <cofactor evidence="1 8">
        <name>heme</name>
        <dbReference type="ChEBI" id="CHEBI:30413"/>
    </cofactor>
</comment>
<organism evidence="10 11">
    <name type="scientific">Panagrolaimus davidi</name>
    <dbReference type="NCBI Taxonomy" id="227884"/>
    <lineage>
        <taxon>Eukaryota</taxon>
        <taxon>Metazoa</taxon>
        <taxon>Ecdysozoa</taxon>
        <taxon>Nematoda</taxon>
        <taxon>Chromadorea</taxon>
        <taxon>Rhabditida</taxon>
        <taxon>Tylenchina</taxon>
        <taxon>Panagrolaimomorpha</taxon>
        <taxon>Panagrolaimoidea</taxon>
        <taxon>Panagrolaimidae</taxon>
        <taxon>Panagrolaimus</taxon>
    </lineage>
</organism>
<protein>
    <submittedName>
        <fullName evidence="11">Cytochrome P450</fullName>
    </submittedName>
</protein>
<dbReference type="WBParaSite" id="PDA_v2.g7935.t1">
    <property type="protein sequence ID" value="PDA_v2.g7935.t1"/>
    <property type="gene ID" value="PDA_v2.g7935"/>
</dbReference>
<dbReference type="AlphaFoldDB" id="A0A914R8L5"/>
<name>A0A914R8L5_9BILA</name>
<keyword evidence="4 8" id="KW-0479">Metal-binding</keyword>
<dbReference type="CDD" id="cd11055">
    <property type="entry name" value="CYP3A-like"/>
    <property type="match status" value="1"/>
</dbReference>
<dbReference type="InterPro" id="IPR001128">
    <property type="entry name" value="Cyt_P450"/>
</dbReference>
<keyword evidence="6 8" id="KW-0408">Iron</keyword>
<dbReference type="GO" id="GO:0004497">
    <property type="term" value="F:monooxygenase activity"/>
    <property type="evidence" value="ECO:0007669"/>
    <property type="project" value="UniProtKB-KW"/>
</dbReference>
<evidence type="ECO:0000256" key="1">
    <source>
        <dbReference type="ARBA" id="ARBA00001971"/>
    </source>
</evidence>
<sequence length="770" mass="88664">MIKEIFIKQFSCFVSREVSTFTQGYPLGESLLQVEKEGPHGYGWKEIRSIASPTFTTGKMKMMHDIIHERVITFTNVLEEKSKQNECVNIYDELQALTLDVIGRTAFGIQPDALHNREDEFYVNARNFFNAFDLQQTPGLWLSKLFPILGNLRFFTFLHQYNMILARNLSSVVEYRIKNYDQFKKIDLIQLLLQQDKIRQERENKPPMHMDTIVSNCHGFLLAGYETTSTALAYASWLLAKHPEVQQRLYEEIEDSVGDRAVDYDTAMKLPYLDAIFHEVLRLHPPVVGFTMRTCIKETEIKGYKFVPGTTVGLAVNGVHWDEKLWPEPFKFDPERFTDGKYYDPLSWIPFGIGPRNCVGMRFAEMEVKMTLVELIRRFKLEMHKNTEDPLLSRINIIVMRPLNGVHLKITRLTFLLGSFYFFAINGSQAEWPRKHVHWGIARMHKSPEPVRIQKLHAPRMPHNNLRMENPPTKIHDGNVLALWSFAGAKLLFNPVITSGGSILTCNTVKCKGGHKCIMTTDECYLPFTTDPFNPTNCESRPKCVPDKICKACGPNEHRSRCSICERTCEDPNRYKCKKENICGQNSRCVCDSGHPSTKHPNDNNEHENENPNGHGKPQMPNDRPDDGFIVVKEKEQKHTRRPSKTTTEKPDDGFIIVKEKQNNHKPDRNPKPTSKPGKNTPTDKPDNHNDEKPDDGFIVVKEKGRKQTKRPSKTPTEKPDDGFIIVNEKQKNHNDDKPKSDSNNDNGDNEYFVSKKKVQNNKHNQINLM</sequence>
<feature type="compositionally biased region" description="Basic and acidic residues" evidence="9">
    <location>
        <begin position="600"/>
        <end position="610"/>
    </location>
</feature>
<dbReference type="PRINTS" id="PR00463">
    <property type="entry name" value="EP450I"/>
</dbReference>
<keyword evidence="5" id="KW-0560">Oxidoreductase</keyword>
<evidence type="ECO:0000256" key="9">
    <source>
        <dbReference type="SAM" id="MobiDB-lite"/>
    </source>
</evidence>
<feature type="binding site" description="axial binding residue" evidence="8">
    <location>
        <position position="358"/>
    </location>
    <ligand>
        <name>heme</name>
        <dbReference type="ChEBI" id="CHEBI:30413"/>
    </ligand>
    <ligandPart>
        <name>Fe</name>
        <dbReference type="ChEBI" id="CHEBI:18248"/>
    </ligandPart>
</feature>
<keyword evidence="3 8" id="KW-0349">Heme</keyword>
<feature type="compositionally biased region" description="Basic and acidic residues" evidence="9">
    <location>
        <begin position="623"/>
        <end position="637"/>
    </location>
</feature>
<keyword evidence="7" id="KW-0503">Monooxygenase</keyword>
<evidence type="ECO:0000256" key="6">
    <source>
        <dbReference type="ARBA" id="ARBA00023004"/>
    </source>
</evidence>
<dbReference type="PANTHER" id="PTHR24292:SF102">
    <property type="entry name" value="CYTOCHROME P450 FAMILY-RELATED"/>
    <property type="match status" value="1"/>
</dbReference>
<reference evidence="11" key="1">
    <citation type="submission" date="2022-11" db="UniProtKB">
        <authorList>
            <consortium name="WormBaseParasite"/>
        </authorList>
    </citation>
    <scope>IDENTIFICATION</scope>
</reference>
<comment type="similarity">
    <text evidence="2">Belongs to the cytochrome P450 family.</text>
</comment>
<feature type="compositionally biased region" description="Basic and acidic residues" evidence="9">
    <location>
        <begin position="647"/>
        <end position="671"/>
    </location>
</feature>
<dbReference type="PANTHER" id="PTHR24292">
    <property type="entry name" value="CYTOCHROME P450"/>
    <property type="match status" value="1"/>
</dbReference>
<evidence type="ECO:0000256" key="4">
    <source>
        <dbReference type="ARBA" id="ARBA00022723"/>
    </source>
</evidence>
<dbReference type="InterPro" id="IPR017972">
    <property type="entry name" value="Cyt_P450_CS"/>
</dbReference>
<dbReference type="Gene3D" id="1.10.630.10">
    <property type="entry name" value="Cytochrome P450"/>
    <property type="match status" value="1"/>
</dbReference>
<dbReference type="InterPro" id="IPR036396">
    <property type="entry name" value="Cyt_P450_sf"/>
</dbReference>